<organism evidence="2 3">
    <name type="scientific">Panagrolaimus davidi</name>
    <dbReference type="NCBI Taxonomy" id="227884"/>
    <lineage>
        <taxon>Eukaryota</taxon>
        <taxon>Metazoa</taxon>
        <taxon>Ecdysozoa</taxon>
        <taxon>Nematoda</taxon>
        <taxon>Chromadorea</taxon>
        <taxon>Rhabditida</taxon>
        <taxon>Tylenchina</taxon>
        <taxon>Panagrolaimomorpha</taxon>
        <taxon>Panagrolaimoidea</taxon>
        <taxon>Panagrolaimidae</taxon>
        <taxon>Panagrolaimus</taxon>
    </lineage>
</organism>
<evidence type="ECO:0000313" key="3">
    <source>
        <dbReference type="WBParaSite" id="PDA_v2.g3208.t1"/>
    </source>
</evidence>
<reference evidence="3" key="1">
    <citation type="submission" date="2022-11" db="UniProtKB">
        <authorList>
            <consortium name="WormBaseParasite"/>
        </authorList>
    </citation>
    <scope>IDENTIFICATION</scope>
</reference>
<evidence type="ECO:0000313" key="2">
    <source>
        <dbReference type="Proteomes" id="UP000887578"/>
    </source>
</evidence>
<keyword evidence="2" id="KW-1185">Reference proteome</keyword>
<sequence>MSDKNSNEERENADGSRPPTPDPAPNEFQFAEPAPPKRFQFLTGKFNHTSEIPKRMKDAHRREREKSNLMRKSCAHQSRAHDTINPMTEYNSENADDMSSSFNNSGMQLQGSSSRWNPPRYNDHNSTPNNDVSVRRVDERKPIKYFVNQCFPNFIFFQSIPI</sequence>
<proteinExistence type="predicted"/>
<dbReference type="AlphaFoldDB" id="A0A914QI11"/>
<name>A0A914QI11_9BILA</name>
<feature type="region of interest" description="Disordered" evidence="1">
    <location>
        <begin position="1"/>
        <end position="132"/>
    </location>
</feature>
<feature type="compositionally biased region" description="Polar residues" evidence="1">
    <location>
        <begin position="85"/>
        <end position="116"/>
    </location>
</feature>
<evidence type="ECO:0000256" key="1">
    <source>
        <dbReference type="SAM" id="MobiDB-lite"/>
    </source>
</evidence>
<protein>
    <submittedName>
        <fullName evidence="3">Uncharacterized protein</fullName>
    </submittedName>
</protein>
<accession>A0A914QI11</accession>
<feature type="compositionally biased region" description="Basic and acidic residues" evidence="1">
    <location>
        <begin position="1"/>
        <end position="14"/>
    </location>
</feature>
<dbReference type="Proteomes" id="UP000887578">
    <property type="component" value="Unplaced"/>
</dbReference>
<feature type="compositionally biased region" description="Basic and acidic residues" evidence="1">
    <location>
        <begin position="51"/>
        <end position="68"/>
    </location>
</feature>
<dbReference type="WBParaSite" id="PDA_v2.g3208.t1">
    <property type="protein sequence ID" value="PDA_v2.g3208.t1"/>
    <property type="gene ID" value="PDA_v2.g3208"/>
</dbReference>